<dbReference type="PANTHER" id="PTHR45747">
    <property type="entry name" value="HISTONE-LYSINE N-METHYLTRANSFERASE E(Z)"/>
    <property type="match status" value="1"/>
</dbReference>
<feature type="compositionally biased region" description="Acidic residues" evidence="3">
    <location>
        <begin position="231"/>
        <end position="249"/>
    </location>
</feature>
<dbReference type="SMART" id="SM00317">
    <property type="entry name" value="SET"/>
    <property type="match status" value="1"/>
</dbReference>
<dbReference type="InterPro" id="IPR001214">
    <property type="entry name" value="SET_dom"/>
</dbReference>
<evidence type="ECO:0000256" key="2">
    <source>
        <dbReference type="ARBA" id="ARBA00023163"/>
    </source>
</evidence>
<evidence type="ECO:0000256" key="3">
    <source>
        <dbReference type="SAM" id="MobiDB-lite"/>
    </source>
</evidence>
<keyword evidence="6" id="KW-1185">Reference proteome</keyword>
<feature type="domain" description="SET" evidence="4">
    <location>
        <begin position="702"/>
        <end position="823"/>
    </location>
</feature>
<dbReference type="OrthoDB" id="6141102at2759"/>
<proteinExistence type="predicted"/>
<dbReference type="InterPro" id="IPR046341">
    <property type="entry name" value="SET_dom_sf"/>
</dbReference>
<dbReference type="GO" id="GO:0003682">
    <property type="term" value="F:chromatin binding"/>
    <property type="evidence" value="ECO:0007669"/>
    <property type="project" value="TreeGrafter"/>
</dbReference>
<dbReference type="GO" id="GO:0031507">
    <property type="term" value="P:heterochromatin formation"/>
    <property type="evidence" value="ECO:0007669"/>
    <property type="project" value="TreeGrafter"/>
</dbReference>
<keyword evidence="1" id="KW-0805">Transcription regulation</keyword>
<dbReference type="GO" id="GO:0005634">
    <property type="term" value="C:nucleus"/>
    <property type="evidence" value="ECO:0007669"/>
    <property type="project" value="TreeGrafter"/>
</dbReference>
<dbReference type="GO" id="GO:0046976">
    <property type="term" value="F:histone H3K27 methyltransferase activity"/>
    <property type="evidence" value="ECO:0007669"/>
    <property type="project" value="TreeGrafter"/>
</dbReference>
<sequence length="843" mass="94016">MPAPRIVLEDGLVPIDGEETIDGADIILFNPDDITSLPLTANEDGIYRVSDFPSMEALRQKRHYEDYASDCSEASSASSTFFETVPCVPLYQVQLPEAKDQHEVDGLVDLDRELHKRHSDRNSRRLSETVSALEPRKPLLIPGGKKPRISRKKSDDTETKDEIAVACPGRPTKHRPVAKKLLIGLPPSLPSYGAFTECNEDTTTDYDYMRDLHHFKLPRRRCYGDNGPDVSPEDSEEDSNEADESSDDELILEHVQRRLEKSGARTASEIEAVELEACAELAVHGQFTAQSIVNRLAELKQEHTSLAVSSVTNQMTAYCPVCHAFICHRHPWRNHTVDGAVPRYSNSKPTWDRRHGYGVCKDVMTHMTDQLGPHHALSLDDIYPARIKDYLASLDLPTEEEGVVAPWNPADEEFLRWGLAVTNNNTPLLAVMLGSNRTVREVTGYIAFVDIPDSDIPGGDFDFSLSRPMVLGHWLDPCYGFPEWTSTAWRDICAGHGRRKAVETIREAVTDCETLCFDKYHDDPARQYMPQWAFTLKHRPVYFLPPSTRLVHEVPDDPEVARRLAGTISNIALSMLSRVRGYCYHPGLPCSLPYCQCMQLSCGCGKFCSCFGPKSWCKAIDLFCNCNNGNSRCVVHKANKVQGTCSCAKAQVCCDPDLCMCSAVIVTNKMTSAEATAEMRRLHLSPEKPHLYCAMEYQQSPKVTVIGKSGVHGFGLFAGEDIPPHSHIIQYSGELLDERTADFRGRHYSHVGSSYLFRLTSGVIGQSLDANWIGNKSRFANHQQAGKTVFSRVIVGNDGLRKVVFVSGAQTIPAGTELLFDYGYSAEDKQTFFTKKIGQKSNV</sequence>
<dbReference type="Gene3D" id="2.170.270.10">
    <property type="entry name" value="SET domain"/>
    <property type="match status" value="1"/>
</dbReference>
<dbReference type="PANTHER" id="PTHR45747:SF4">
    <property type="entry name" value="HISTONE-LYSINE N-METHYLTRANSFERASE E(Z)"/>
    <property type="match status" value="1"/>
</dbReference>
<evidence type="ECO:0000259" key="4">
    <source>
        <dbReference type="PROSITE" id="PS50280"/>
    </source>
</evidence>
<dbReference type="AlphaFoldDB" id="A0A8J6E3F8"/>
<keyword evidence="2" id="KW-0804">Transcription</keyword>
<dbReference type="PROSITE" id="PS50280">
    <property type="entry name" value="SET"/>
    <property type="match status" value="1"/>
</dbReference>
<accession>A0A8J6E3F8</accession>
<evidence type="ECO:0000313" key="6">
    <source>
        <dbReference type="Proteomes" id="UP000717585"/>
    </source>
</evidence>
<evidence type="ECO:0000313" key="5">
    <source>
        <dbReference type="EMBL" id="KAG9393112.1"/>
    </source>
</evidence>
<protein>
    <submittedName>
        <fullName evidence="5">SET domain</fullName>
    </submittedName>
</protein>
<dbReference type="InterPro" id="IPR045318">
    <property type="entry name" value="EZH1/2-like"/>
</dbReference>
<organism evidence="5 6">
    <name type="scientific">Carpediemonas membranifera</name>
    <dbReference type="NCBI Taxonomy" id="201153"/>
    <lineage>
        <taxon>Eukaryota</taxon>
        <taxon>Metamonada</taxon>
        <taxon>Carpediemonas-like organisms</taxon>
        <taxon>Carpediemonas</taxon>
    </lineage>
</organism>
<reference evidence="5" key="1">
    <citation type="submission" date="2021-05" db="EMBL/GenBank/DDBJ databases">
        <title>A free-living protist that lacks canonical eukaryotic 1 DNA replication and segregation systems.</title>
        <authorList>
            <person name="Salas-Leiva D.E."/>
            <person name="Tromer E.C."/>
            <person name="Curtis B.A."/>
            <person name="Jerlstrom-Hultqvist J."/>
            <person name="Kolisko M."/>
            <person name="Yi Z."/>
            <person name="Salas-Leiva J.S."/>
            <person name="Gallot-Lavallee L."/>
            <person name="Kops G.J.P.L."/>
            <person name="Archibald J.M."/>
            <person name="Simpson A.G.B."/>
            <person name="Roger A.J."/>
        </authorList>
    </citation>
    <scope>NUCLEOTIDE SEQUENCE</scope>
    <source>
        <strain evidence="5">BICM</strain>
    </source>
</reference>
<comment type="caution">
    <text evidence="5">The sequence shown here is derived from an EMBL/GenBank/DDBJ whole genome shotgun (WGS) entry which is preliminary data.</text>
</comment>
<dbReference type="Pfam" id="PF00856">
    <property type="entry name" value="SET"/>
    <property type="match status" value="1"/>
</dbReference>
<feature type="compositionally biased region" description="Basic and acidic residues" evidence="3">
    <location>
        <begin position="152"/>
        <end position="161"/>
    </location>
</feature>
<feature type="region of interest" description="Disordered" evidence="3">
    <location>
        <begin position="115"/>
        <end position="161"/>
    </location>
</feature>
<evidence type="ECO:0000256" key="1">
    <source>
        <dbReference type="ARBA" id="ARBA00023015"/>
    </source>
</evidence>
<feature type="compositionally biased region" description="Basic and acidic residues" evidence="3">
    <location>
        <begin position="115"/>
        <end position="127"/>
    </location>
</feature>
<dbReference type="SUPFAM" id="SSF82199">
    <property type="entry name" value="SET domain"/>
    <property type="match status" value="1"/>
</dbReference>
<name>A0A8J6E3F8_9EUKA</name>
<dbReference type="Proteomes" id="UP000717585">
    <property type="component" value="Unassembled WGS sequence"/>
</dbReference>
<dbReference type="EMBL" id="JAHDYR010000025">
    <property type="protein sequence ID" value="KAG9393112.1"/>
    <property type="molecule type" value="Genomic_DNA"/>
</dbReference>
<feature type="region of interest" description="Disordered" evidence="3">
    <location>
        <begin position="221"/>
        <end position="249"/>
    </location>
</feature>
<gene>
    <name evidence="5" type="ORF">J8273_3241</name>
</gene>